<gene>
    <name evidence="7" type="ORF">SISSUDRAFT_1001174</name>
</gene>
<dbReference type="OrthoDB" id="440325at2759"/>
<dbReference type="Proteomes" id="UP000076798">
    <property type="component" value="Unassembled WGS sequence"/>
</dbReference>
<keyword evidence="3" id="KW-0520">NAD</keyword>
<sequence length="473" mass="51243">MSTELKYTPIDQLAKIHETLNATFRSGKTLPLDYRRQQLLQLSRLVAENKDAISAAVVADLAKPQLEILMTELVPMATRAADAAKSLEEWTAPEKPAVAGHESWNVTVNKVPKGVALIISPWNYPVHLTISPLIGAIAAGCPAVIKPSENTANTSRVLAELFPKYLDTSAYQLVNGGVPETTELLKLPWDHIFYTGNGTVGRIVATAAAKHLTPITLELGGQCPVIVDPAYDMKIAAKRILFGKGLNAGQICNAPNHVLVPVEKQAELVEALKATLKEFYPNGALDKSSTYGRIINPNHFRRIQGLLKRTQGEIVFGGAVEGERGIEPTIVQNVKAGDSLLEDEIFGPILPIVPVANVDEAIEWVNRFPHALTLYAFTEDEALKKKILAHTNSGGLTFNHTFMNLAADEAPFGGHGASGHGYQHGVYSYKTFTHLRTSLDMPSDAEAFPGFTYAPYAQGVVDYLSHALEAPAS</sequence>
<dbReference type="STRING" id="1314776.A0A166FYG9"/>
<dbReference type="GO" id="GO:0006081">
    <property type="term" value="P:aldehyde metabolic process"/>
    <property type="evidence" value="ECO:0007669"/>
    <property type="project" value="InterPro"/>
</dbReference>
<dbReference type="GO" id="GO:0005737">
    <property type="term" value="C:cytoplasm"/>
    <property type="evidence" value="ECO:0007669"/>
    <property type="project" value="TreeGrafter"/>
</dbReference>
<evidence type="ECO:0000313" key="8">
    <source>
        <dbReference type="Proteomes" id="UP000076798"/>
    </source>
</evidence>
<evidence type="ECO:0000256" key="3">
    <source>
        <dbReference type="ARBA" id="ARBA00023027"/>
    </source>
</evidence>
<evidence type="ECO:0000259" key="6">
    <source>
        <dbReference type="Pfam" id="PF00171"/>
    </source>
</evidence>
<dbReference type="InterPro" id="IPR016163">
    <property type="entry name" value="Ald_DH_C"/>
</dbReference>
<organism evidence="7 8">
    <name type="scientific">Sistotremastrum suecicum HHB10207 ss-3</name>
    <dbReference type="NCBI Taxonomy" id="1314776"/>
    <lineage>
        <taxon>Eukaryota</taxon>
        <taxon>Fungi</taxon>
        <taxon>Dikarya</taxon>
        <taxon>Basidiomycota</taxon>
        <taxon>Agaricomycotina</taxon>
        <taxon>Agaricomycetes</taxon>
        <taxon>Sistotremastrales</taxon>
        <taxon>Sistotremastraceae</taxon>
        <taxon>Sistotremastrum</taxon>
    </lineage>
</organism>
<evidence type="ECO:0000313" key="7">
    <source>
        <dbReference type="EMBL" id="KZT41124.1"/>
    </source>
</evidence>
<keyword evidence="2 4" id="KW-0560">Oxidoreductase</keyword>
<feature type="active site" evidence="5">
    <location>
        <position position="252"/>
    </location>
</feature>
<dbReference type="PANTHER" id="PTHR43570:SF16">
    <property type="entry name" value="ALDEHYDE DEHYDROGENASE TYPE III, ISOFORM Q"/>
    <property type="match status" value="1"/>
</dbReference>
<dbReference type="Gene3D" id="3.40.309.10">
    <property type="entry name" value="Aldehyde Dehydrogenase, Chain A, domain 2"/>
    <property type="match status" value="1"/>
</dbReference>
<evidence type="ECO:0000256" key="5">
    <source>
        <dbReference type="PIRSR" id="PIRSR036492-1"/>
    </source>
</evidence>
<dbReference type="PIRSF" id="PIRSF036492">
    <property type="entry name" value="ALDH"/>
    <property type="match status" value="1"/>
</dbReference>
<dbReference type="Pfam" id="PF00171">
    <property type="entry name" value="Aldedh"/>
    <property type="match status" value="1"/>
</dbReference>
<dbReference type="InterPro" id="IPR015590">
    <property type="entry name" value="Aldehyde_DH_dom"/>
</dbReference>
<comment type="similarity">
    <text evidence="1 4">Belongs to the aldehyde dehydrogenase family.</text>
</comment>
<dbReference type="CDD" id="cd07135">
    <property type="entry name" value="ALDH_F14-YMR110C"/>
    <property type="match status" value="1"/>
</dbReference>
<feature type="domain" description="Aldehyde dehydrogenase" evidence="6">
    <location>
        <begin position="17"/>
        <end position="437"/>
    </location>
</feature>
<dbReference type="PANTHER" id="PTHR43570">
    <property type="entry name" value="ALDEHYDE DEHYDROGENASE"/>
    <property type="match status" value="1"/>
</dbReference>
<dbReference type="InterPro" id="IPR012394">
    <property type="entry name" value="Aldehyde_DH_NAD(P)"/>
</dbReference>
<dbReference type="AlphaFoldDB" id="A0A166FYG9"/>
<dbReference type="Gene3D" id="3.40.605.10">
    <property type="entry name" value="Aldehyde Dehydrogenase, Chain A, domain 1"/>
    <property type="match status" value="1"/>
</dbReference>
<evidence type="ECO:0000256" key="1">
    <source>
        <dbReference type="ARBA" id="ARBA00009986"/>
    </source>
</evidence>
<name>A0A166FYG9_9AGAM</name>
<dbReference type="FunFam" id="3.40.309.10:FF:000003">
    <property type="entry name" value="Aldehyde dehydrogenase"/>
    <property type="match status" value="1"/>
</dbReference>
<dbReference type="FunFam" id="3.40.605.10:FF:000004">
    <property type="entry name" value="Aldehyde dehydrogenase"/>
    <property type="match status" value="1"/>
</dbReference>
<dbReference type="SUPFAM" id="SSF53720">
    <property type="entry name" value="ALDH-like"/>
    <property type="match status" value="1"/>
</dbReference>
<protein>
    <recommendedName>
        <fullName evidence="4">Aldehyde dehydrogenase</fullName>
    </recommendedName>
</protein>
<evidence type="ECO:0000256" key="2">
    <source>
        <dbReference type="ARBA" id="ARBA00023002"/>
    </source>
</evidence>
<proteinExistence type="inferred from homology"/>
<feature type="active site" evidence="5">
    <location>
        <position position="218"/>
    </location>
</feature>
<dbReference type="GO" id="GO:0004029">
    <property type="term" value="F:aldehyde dehydrogenase (NAD+) activity"/>
    <property type="evidence" value="ECO:0007669"/>
    <property type="project" value="TreeGrafter"/>
</dbReference>
<reference evidence="7 8" key="1">
    <citation type="journal article" date="2016" name="Mol. Biol. Evol.">
        <title>Comparative Genomics of Early-Diverging Mushroom-Forming Fungi Provides Insights into the Origins of Lignocellulose Decay Capabilities.</title>
        <authorList>
            <person name="Nagy L.G."/>
            <person name="Riley R."/>
            <person name="Tritt A."/>
            <person name="Adam C."/>
            <person name="Daum C."/>
            <person name="Floudas D."/>
            <person name="Sun H."/>
            <person name="Yadav J.S."/>
            <person name="Pangilinan J."/>
            <person name="Larsson K.H."/>
            <person name="Matsuura K."/>
            <person name="Barry K."/>
            <person name="Labutti K."/>
            <person name="Kuo R."/>
            <person name="Ohm R.A."/>
            <person name="Bhattacharya S.S."/>
            <person name="Shirouzu T."/>
            <person name="Yoshinaga Y."/>
            <person name="Martin F.M."/>
            <person name="Grigoriev I.V."/>
            <person name="Hibbett D.S."/>
        </authorList>
    </citation>
    <scope>NUCLEOTIDE SEQUENCE [LARGE SCALE GENOMIC DNA]</scope>
    <source>
        <strain evidence="7 8">HHB10207 ss-3</strain>
    </source>
</reference>
<accession>A0A166FYG9</accession>
<dbReference type="EMBL" id="KV428024">
    <property type="protein sequence ID" value="KZT41124.1"/>
    <property type="molecule type" value="Genomic_DNA"/>
</dbReference>
<keyword evidence="8" id="KW-1185">Reference proteome</keyword>
<evidence type="ECO:0000256" key="4">
    <source>
        <dbReference type="PIRNR" id="PIRNR036492"/>
    </source>
</evidence>
<dbReference type="InterPro" id="IPR016161">
    <property type="entry name" value="Ald_DH/histidinol_DH"/>
</dbReference>
<dbReference type="InterPro" id="IPR016162">
    <property type="entry name" value="Ald_DH_N"/>
</dbReference>